<feature type="transmembrane region" description="Helical" evidence="1">
    <location>
        <begin position="49"/>
        <end position="69"/>
    </location>
</feature>
<name>A0A2G6EAH7_9BACT</name>
<accession>A0A2G6EAH7</accession>
<proteinExistence type="predicted"/>
<dbReference type="EMBL" id="PDPS01000020">
    <property type="protein sequence ID" value="PID59064.1"/>
    <property type="molecule type" value="Genomic_DNA"/>
</dbReference>
<keyword evidence="1" id="KW-1133">Transmembrane helix</keyword>
<protein>
    <submittedName>
        <fullName evidence="2">Uncharacterized protein</fullName>
    </submittedName>
</protein>
<evidence type="ECO:0000313" key="2">
    <source>
        <dbReference type="EMBL" id="PID59064.1"/>
    </source>
</evidence>
<gene>
    <name evidence="2" type="ORF">CSB45_01260</name>
</gene>
<evidence type="ECO:0000313" key="3">
    <source>
        <dbReference type="Proteomes" id="UP000229740"/>
    </source>
</evidence>
<evidence type="ECO:0000256" key="1">
    <source>
        <dbReference type="SAM" id="Phobius"/>
    </source>
</evidence>
<reference evidence="2 3" key="1">
    <citation type="submission" date="2017-10" db="EMBL/GenBank/DDBJ databases">
        <title>Novel microbial diversity and functional potential in the marine mammal oral microbiome.</title>
        <authorList>
            <person name="Dudek N.K."/>
            <person name="Sun C.L."/>
            <person name="Burstein D."/>
            <person name="Kantor R.S."/>
            <person name="Aliaga Goltsman D.S."/>
            <person name="Bik E.M."/>
            <person name="Thomas B.C."/>
            <person name="Banfield J.F."/>
            <person name="Relman D.A."/>
        </authorList>
    </citation>
    <scope>NUCLEOTIDE SEQUENCE [LARGE SCALE GENOMIC DNA]</scope>
    <source>
        <strain evidence="2">DOLZORAL124_49_17</strain>
    </source>
</reference>
<keyword evidence="1" id="KW-0812">Transmembrane</keyword>
<organism evidence="2 3">
    <name type="scientific">candidate division KSB3 bacterium</name>
    <dbReference type="NCBI Taxonomy" id="2044937"/>
    <lineage>
        <taxon>Bacteria</taxon>
        <taxon>candidate division KSB3</taxon>
    </lineage>
</organism>
<dbReference type="AlphaFoldDB" id="A0A2G6EAH7"/>
<keyword evidence="1" id="KW-0472">Membrane</keyword>
<feature type="transmembrane region" description="Helical" evidence="1">
    <location>
        <begin position="81"/>
        <end position="101"/>
    </location>
</feature>
<sequence length="117" mass="13337">MVYAIYKALTDHVGIYLGYIIPIVYVLSIVMKTVVSQMKTLKKVRIKDFAAVAAIAVIILDFMRFVYLFSTGTGRLLPPGILFVKYAVGGVVWLWLLWYSYEIPFSRFLAKRGIHKA</sequence>
<comment type="caution">
    <text evidence="2">The sequence shown here is derived from an EMBL/GenBank/DDBJ whole genome shotgun (WGS) entry which is preliminary data.</text>
</comment>
<dbReference type="Proteomes" id="UP000229740">
    <property type="component" value="Unassembled WGS sequence"/>
</dbReference>
<feature type="transmembrane region" description="Helical" evidence="1">
    <location>
        <begin position="16"/>
        <end position="37"/>
    </location>
</feature>